<feature type="chain" id="PRO_5045454707" evidence="1">
    <location>
        <begin position="31"/>
        <end position="139"/>
    </location>
</feature>
<evidence type="ECO:0000313" key="3">
    <source>
        <dbReference type="Proteomes" id="UP001576776"/>
    </source>
</evidence>
<sequence>MTNLCQKVALAGAAVVAVAATIIIAESASAQTVTICQSVNFQTTKCSINTRRGVFLDRQLSRASCIRGVDWDYGRGFVWVRNGCRAEFRSSGGWDEGDRDRDWDRNRDRDREEYCIEEETFYTGNRKRPVRRSRRVPCP</sequence>
<proteinExistence type="predicted"/>
<evidence type="ECO:0000256" key="1">
    <source>
        <dbReference type="SAM" id="SignalP"/>
    </source>
</evidence>
<comment type="caution">
    <text evidence="2">The sequence shown here is derived from an EMBL/GenBank/DDBJ whole genome shotgun (WGS) entry which is preliminary data.</text>
</comment>
<dbReference type="Proteomes" id="UP001576776">
    <property type="component" value="Unassembled WGS sequence"/>
</dbReference>
<dbReference type="RefSeq" id="WP_413260355.1">
    <property type="nucleotide sequence ID" value="NZ_JBHFNS010000092.1"/>
</dbReference>
<reference evidence="2 3" key="1">
    <citation type="submission" date="2024-09" db="EMBL/GenBank/DDBJ databases">
        <title>Floridaenema gen nov. (Aerosakkonemataceae, Aerosakkonematales ord. nov., Cyanobacteria) from benthic tropical and subtropical fresh waters, with the description of four new species.</title>
        <authorList>
            <person name="Moretto J.A."/>
            <person name="Berthold D.E."/>
            <person name="Lefler F.W."/>
            <person name="Huang I.-S."/>
            <person name="Laughinghouse H. IV."/>
        </authorList>
    </citation>
    <scope>NUCLEOTIDE SEQUENCE [LARGE SCALE GENOMIC DNA]</scope>
    <source>
        <strain evidence="2 3">BLCC-F154</strain>
    </source>
</reference>
<keyword evidence="3" id="KW-1185">Reference proteome</keyword>
<dbReference type="InterPro" id="IPR021381">
    <property type="entry name" value="DUF3011"/>
</dbReference>
<keyword evidence="1" id="KW-0732">Signal</keyword>
<dbReference type="EMBL" id="JBHFNS010000092">
    <property type="protein sequence ID" value="MFB2938887.1"/>
    <property type="molecule type" value="Genomic_DNA"/>
</dbReference>
<organism evidence="2 3">
    <name type="scientific">Floridaenema fluviatile BLCC-F154</name>
    <dbReference type="NCBI Taxonomy" id="3153640"/>
    <lineage>
        <taxon>Bacteria</taxon>
        <taxon>Bacillati</taxon>
        <taxon>Cyanobacteriota</taxon>
        <taxon>Cyanophyceae</taxon>
        <taxon>Oscillatoriophycideae</taxon>
        <taxon>Aerosakkonematales</taxon>
        <taxon>Aerosakkonemataceae</taxon>
        <taxon>Floridanema</taxon>
        <taxon>Floridanema fluviatile</taxon>
    </lineage>
</organism>
<accession>A0ABV4YJ76</accession>
<protein>
    <submittedName>
        <fullName evidence="2">DUF3011 domain-containing protein</fullName>
    </submittedName>
</protein>
<name>A0ABV4YJ76_9CYAN</name>
<gene>
    <name evidence="2" type="ORF">ACE1B6_26845</name>
</gene>
<dbReference type="Pfam" id="PF11218">
    <property type="entry name" value="DUF3011"/>
    <property type="match status" value="1"/>
</dbReference>
<evidence type="ECO:0000313" key="2">
    <source>
        <dbReference type="EMBL" id="MFB2938887.1"/>
    </source>
</evidence>
<feature type="signal peptide" evidence="1">
    <location>
        <begin position="1"/>
        <end position="30"/>
    </location>
</feature>